<dbReference type="PANTHER" id="PTHR48057:SF7">
    <property type="entry name" value="LEUCINE-RICH REPEAT SERINE_THREONINE-PROTEIN KINASE 1"/>
    <property type="match status" value="1"/>
</dbReference>
<dbReference type="InterPro" id="IPR001611">
    <property type="entry name" value="Leu-rich_rpt"/>
</dbReference>
<dbReference type="SUPFAM" id="SSF52058">
    <property type="entry name" value="L domain-like"/>
    <property type="match status" value="1"/>
</dbReference>
<dbReference type="Pfam" id="PF00560">
    <property type="entry name" value="LRR_1"/>
    <property type="match status" value="1"/>
</dbReference>
<dbReference type="AlphaFoldDB" id="A0A7S1GK75"/>
<proteinExistence type="predicted"/>
<organism evidence="1">
    <name type="scientific">Cyclophora tenuis</name>
    <name type="common">Marine diatom</name>
    <dbReference type="NCBI Taxonomy" id="216820"/>
    <lineage>
        <taxon>Eukaryota</taxon>
        <taxon>Sar</taxon>
        <taxon>Stramenopiles</taxon>
        <taxon>Ochrophyta</taxon>
        <taxon>Bacillariophyta</taxon>
        <taxon>Fragilariophyceae</taxon>
        <taxon>Fragilariophycidae</taxon>
        <taxon>Cyclophorales</taxon>
        <taxon>Cyclophoraceae</taxon>
        <taxon>Cyclophora</taxon>
    </lineage>
</organism>
<gene>
    <name evidence="1" type="ORF">CTEN0397_LOCUS5351</name>
</gene>
<protein>
    <recommendedName>
        <fullName evidence="2">L domain-like protein</fullName>
    </recommendedName>
</protein>
<reference evidence="1" key="1">
    <citation type="submission" date="2021-01" db="EMBL/GenBank/DDBJ databases">
        <authorList>
            <person name="Corre E."/>
            <person name="Pelletier E."/>
            <person name="Niang G."/>
            <person name="Scheremetjew M."/>
            <person name="Finn R."/>
            <person name="Kale V."/>
            <person name="Holt S."/>
            <person name="Cochrane G."/>
            <person name="Meng A."/>
            <person name="Brown T."/>
            <person name="Cohen L."/>
        </authorList>
    </citation>
    <scope>NUCLEOTIDE SEQUENCE</scope>
    <source>
        <strain evidence="1">ECT3854</strain>
    </source>
</reference>
<dbReference type="Gene3D" id="3.80.10.10">
    <property type="entry name" value="Ribonuclease Inhibitor"/>
    <property type="match status" value="1"/>
</dbReference>
<sequence length="102" mass="11329">MLGSTLPAGIGSLTSLDLLDLEENMLSGELFTAELLSLTNLRALRASFNQFIGTIPTEIGLLTELRQFWFAENMITSTIPNLIFPCSDMVWISKLPEWPITP</sequence>
<dbReference type="InterPro" id="IPR052595">
    <property type="entry name" value="LRRC69/RLP"/>
</dbReference>
<name>A0A7S1GK75_CYCTE</name>
<dbReference type="EMBL" id="HBFW01008222">
    <property type="protein sequence ID" value="CAD8934318.1"/>
    <property type="molecule type" value="Transcribed_RNA"/>
</dbReference>
<accession>A0A7S1GK75</accession>
<dbReference type="PANTHER" id="PTHR48057">
    <property type="entry name" value="LEUCINE-RICH REPEAT SERINE/THREONINE-PROTEIN KINASE 1"/>
    <property type="match status" value="1"/>
</dbReference>
<evidence type="ECO:0008006" key="2">
    <source>
        <dbReference type="Google" id="ProtNLM"/>
    </source>
</evidence>
<dbReference type="InterPro" id="IPR032675">
    <property type="entry name" value="LRR_dom_sf"/>
</dbReference>
<evidence type="ECO:0000313" key="1">
    <source>
        <dbReference type="EMBL" id="CAD8934318.1"/>
    </source>
</evidence>